<protein>
    <submittedName>
        <fullName evidence="2">Conserved hypothetical periplasmic protein</fullName>
    </submittedName>
</protein>
<organism evidence="2 3">
    <name type="scientific">Zobellia galactanivorans (strain DSM 12802 / CCUG 47099 / CIP 106680 / NCIMB 13871 / Dsij)</name>
    <dbReference type="NCBI Taxonomy" id="63186"/>
    <lineage>
        <taxon>Bacteria</taxon>
        <taxon>Pseudomonadati</taxon>
        <taxon>Bacteroidota</taxon>
        <taxon>Flavobacteriia</taxon>
        <taxon>Flavobacteriales</taxon>
        <taxon>Flavobacteriaceae</taxon>
        <taxon>Zobellia</taxon>
    </lineage>
</organism>
<keyword evidence="3" id="KW-1185">Reference proteome</keyword>
<dbReference type="Proteomes" id="UP000008898">
    <property type="component" value="Chromosome"/>
</dbReference>
<evidence type="ECO:0000313" key="2">
    <source>
        <dbReference type="EMBL" id="CAZ98851.1"/>
    </source>
</evidence>
<evidence type="ECO:0000313" key="3">
    <source>
        <dbReference type="Proteomes" id="UP000008898"/>
    </source>
</evidence>
<dbReference type="SUPFAM" id="SSF54427">
    <property type="entry name" value="NTF2-like"/>
    <property type="match status" value="1"/>
</dbReference>
<dbReference type="PATRIC" id="fig|63186.3.peg.4623"/>
<feature type="chain" id="PRO_5003402667" evidence="1">
    <location>
        <begin position="19"/>
        <end position="152"/>
    </location>
</feature>
<sequence>MKKLLILLFCLLTFGGYAQENEEMAVKNTIDAFFEGFHRQDSVQIKKTIAGNVVMQTIAKDEMGNPLVKTQASSDFLKSIVAIPETTKFEEVINTYSIQIDGPMAHAWTPYTFNLDGVFHHCGVNSFQLVKDAEKGWQIVYVIDTRRKEGCE</sequence>
<keyword evidence="1" id="KW-0732">Signal</keyword>
<dbReference type="Gene3D" id="3.10.450.50">
    <property type="match status" value="1"/>
</dbReference>
<reference evidence="2 3" key="2">
    <citation type="journal article" date="2012" name="Environ. Microbiol.">
        <title>Characterization of the first alginolytic operons in a marine bacterium: from their emergence in marine Flavobacteriia to their independent transfers to marine Proteobacteria and human gut Bacteroides.</title>
        <authorList>
            <person name="Thomas F."/>
            <person name="Barbeyron T."/>
            <person name="Tonon T."/>
            <person name="Genicot S."/>
            <person name="Czjzek M."/>
            <person name="Michel G."/>
        </authorList>
    </citation>
    <scope>NUCLEOTIDE SEQUENCE [LARGE SCALE GENOMIC DNA]</scope>
    <source>
        <strain evidence="3">DSM 12802 / CCUG 47099 / CIP 106680 / NCIMB 13871 / Dsij</strain>
    </source>
</reference>
<dbReference type="RefSeq" id="WP_013996038.1">
    <property type="nucleotide sequence ID" value="NC_015844.1"/>
</dbReference>
<dbReference type="STRING" id="63186.ZOBELLIA_4716"/>
<name>G0L4R2_ZOBGA</name>
<accession>G0L4R2</accession>
<dbReference type="EMBL" id="FP476056">
    <property type="protein sequence ID" value="CAZ98851.1"/>
    <property type="molecule type" value="Genomic_DNA"/>
</dbReference>
<dbReference type="InterPro" id="IPR032710">
    <property type="entry name" value="NTF2-like_dom_sf"/>
</dbReference>
<proteinExistence type="predicted"/>
<dbReference type="AlphaFoldDB" id="G0L4R2"/>
<dbReference type="KEGG" id="zga:ZOBELLIA_4716"/>
<dbReference type="HOGENOM" id="CLU_121854_0_0_10"/>
<feature type="signal peptide" evidence="1">
    <location>
        <begin position="1"/>
        <end position="18"/>
    </location>
</feature>
<reference evidence="3" key="1">
    <citation type="submission" date="2009-07" db="EMBL/GenBank/DDBJ databases">
        <title>Complete genome sequence of Zobellia galactanivorans Dsij.</title>
        <authorList>
            <consortium name="Genoscope - CEA"/>
        </authorList>
    </citation>
    <scope>NUCLEOTIDE SEQUENCE [LARGE SCALE GENOMIC DNA]</scope>
    <source>
        <strain evidence="3">DSM 12802 / CCUG 47099 / CIP 106680 / NCIMB 13871 / Dsij</strain>
    </source>
</reference>
<dbReference type="OrthoDB" id="117186at2"/>
<gene>
    <name evidence="2" type="ordered locus">zobellia_4716</name>
</gene>
<evidence type="ECO:0000256" key="1">
    <source>
        <dbReference type="SAM" id="SignalP"/>
    </source>
</evidence>